<dbReference type="Proteomes" id="UP001172386">
    <property type="component" value="Unassembled WGS sequence"/>
</dbReference>
<organism evidence="1 2">
    <name type="scientific">Neophaeococcomyces mojaviensis</name>
    <dbReference type="NCBI Taxonomy" id="3383035"/>
    <lineage>
        <taxon>Eukaryota</taxon>
        <taxon>Fungi</taxon>
        <taxon>Dikarya</taxon>
        <taxon>Ascomycota</taxon>
        <taxon>Pezizomycotina</taxon>
        <taxon>Eurotiomycetes</taxon>
        <taxon>Chaetothyriomycetidae</taxon>
        <taxon>Chaetothyriales</taxon>
        <taxon>Chaetothyriales incertae sedis</taxon>
        <taxon>Neophaeococcomyces</taxon>
    </lineage>
</organism>
<proteinExistence type="predicted"/>
<protein>
    <submittedName>
        <fullName evidence="1">Uncharacterized protein</fullName>
    </submittedName>
</protein>
<evidence type="ECO:0000313" key="1">
    <source>
        <dbReference type="EMBL" id="KAJ9651491.1"/>
    </source>
</evidence>
<feature type="non-terminal residue" evidence="1">
    <location>
        <position position="1048"/>
    </location>
</feature>
<evidence type="ECO:0000313" key="2">
    <source>
        <dbReference type="Proteomes" id="UP001172386"/>
    </source>
</evidence>
<gene>
    <name evidence="1" type="ORF">H2198_009219</name>
</gene>
<comment type="caution">
    <text evidence="1">The sequence shown here is derived from an EMBL/GenBank/DDBJ whole genome shotgun (WGS) entry which is preliminary data.</text>
</comment>
<accession>A0ACC2ZVB9</accession>
<name>A0ACC2ZVB9_9EURO</name>
<keyword evidence="2" id="KW-1185">Reference proteome</keyword>
<reference evidence="1" key="1">
    <citation type="submission" date="2022-10" db="EMBL/GenBank/DDBJ databases">
        <title>Culturing micro-colonial fungi from biological soil crusts in the Mojave desert and describing Neophaeococcomyces mojavensis, and introducing the new genera and species Taxawa tesnikishii.</title>
        <authorList>
            <person name="Kurbessoian T."/>
            <person name="Stajich J.E."/>
        </authorList>
    </citation>
    <scope>NUCLEOTIDE SEQUENCE</scope>
    <source>
        <strain evidence="1">JES_112</strain>
    </source>
</reference>
<dbReference type="EMBL" id="JAPDRQ010000253">
    <property type="protein sequence ID" value="KAJ9651491.1"/>
    <property type="molecule type" value="Genomic_DNA"/>
</dbReference>
<sequence length="1048" mass="119121">MSYKHRWIELSQNVDRDEDNRHWGIISCLTPSGMPWESRRGGPVSGKEVLALQGIPAHKLQLNKETSRQLQDLTGNAMTTTVVGAVMFSAIIASMKTSARTRGYGPLEKDDSMLEYFRGVPELQLDTTTQALQTDDLLVNSKRSQWFITQTRENNVNPQTFILRDFENIAKRTMQLCRCEGPTNRATAGIKICTECGHTCCAACAGNPLHEYLHHKNSGVQKKDIYMPAIMRSGRRAPADFMEYVRNHFPIAIDMAAEDDLLSQLEDDLMVGNNADIRETSHIYYDAIRNALCGTFVFSGVKRDKIWRVVYESEHGRLEMHIQFSNTFQLLQDLSYEEEEGLGYAWEEAWENVEVNCVWCLFAKPDSKLPAGSPVRKVLLDPTAMMTLNQNTDLLKGKWLFNDFHKQTVMLEIKEEGHFKPAWEATLGLTNPVFRNAMAGEFVSIEVAADRDDIDKDTLALITGKFRRLPKCGAANGLLYKKDDDGEEKFENYLFLDPAPYGNPTHDYMVFADTHERLPVGVSRKARAMLPAGWRPMQLPPKDKVQCTVMAVWSSKPGLSVKASTTAARAKVWECVPSSMRSVKPSDCRKYSPGLICELPHAEHVKTTRCAGRAYPIRFIDQTTALKELQWLLKPACKLDMMDRWHELRYNEEAEQECPCAPAPPLLEWKLAKKPGGNGLIIKPFEHKEQAVAREVKLKQVPEPVKAQLHCREDSDTLAVDLNLGTLSHRVRAGIKHIAGDETCLQWRIASDNRLTDVPKFPTLQIAGYDNISKKEQELDPDKLLTEAEQGGKFFKDGLTLYRRQKWTLDWMRSIERGRRNWYEWDRQEVALPALDWRVDVEGYKKVDVRSGVLADEVGGGKTITTLALINSTTDHDDLTPEVSEGTLQLKTTLILVPENIIGQWEGEMKRFVDGLLKFKVIRKWSDLQELTIQDITRTNIILAPWHIFKDEAYWNAVRKLGLAFNVPKFSGRAFEQWLSEAVADMSQLASSAGAKCVQSDWSQLEHHILNLRASLEQSATEKYGRMFKAFRREQTNSKGSNVMFREV</sequence>